<evidence type="ECO:0000256" key="1">
    <source>
        <dbReference type="SAM" id="Phobius"/>
    </source>
</evidence>
<evidence type="ECO:0000313" key="3">
    <source>
        <dbReference type="Proteomes" id="UP000215559"/>
    </source>
</evidence>
<keyword evidence="1" id="KW-0472">Membrane</keyword>
<dbReference type="Proteomes" id="UP000215559">
    <property type="component" value="Unassembled WGS sequence"/>
</dbReference>
<reference evidence="2 3" key="1">
    <citation type="submission" date="2017-07" db="EMBL/GenBank/DDBJ databases">
        <title>Recovery of genomes from metagenomes via a dereplication, aggregation, and scoring strategy.</title>
        <authorList>
            <person name="Sieber C.M."/>
            <person name="Probst A.J."/>
            <person name="Sharrar A."/>
            <person name="Thomas B.C."/>
            <person name="Hess M."/>
            <person name="Tringe S.G."/>
            <person name="Banfield J.F."/>
        </authorList>
    </citation>
    <scope>NUCLEOTIDE SEQUENCE [LARGE SCALE GENOMIC DNA]</scope>
    <source>
        <strain evidence="2">JGI_Cruoil_03_51_56</strain>
    </source>
</reference>
<feature type="transmembrane region" description="Helical" evidence="1">
    <location>
        <begin position="26"/>
        <end position="47"/>
    </location>
</feature>
<comment type="caution">
    <text evidence="2">The sequence shown here is derived from an EMBL/GenBank/DDBJ whole genome shotgun (WGS) entry which is preliminary data.</text>
</comment>
<dbReference type="Gene3D" id="3.30.700.10">
    <property type="entry name" value="Glycoprotein, Type 4 Pilin"/>
    <property type="match status" value="1"/>
</dbReference>
<proteinExistence type="predicted"/>
<dbReference type="NCBIfam" id="TIGR02532">
    <property type="entry name" value="IV_pilin_GFxxxE"/>
    <property type="match status" value="1"/>
</dbReference>
<sequence length="196" mass="22100">MPSFLTSVEVNSIIASMKRISSKERGWSLIELLVVISVIGILIAFFVPPIVGRITSHARCVATEQGLRVLRDAIMGNPDTQIGGEMVATGFKNDIGRLPRHLIELATNNPFNEPYNKVMYVGKETIPRWDPYLKKGWNGPYVREDGYMRYLDDAWSIPYRFCVKDNETLGIESAGPDQIFYGQPGSVTDDDIRVRF</sequence>
<dbReference type="Pfam" id="PF07963">
    <property type="entry name" value="N_methyl"/>
    <property type="match status" value="1"/>
</dbReference>
<name>A0A235BS26_UNCW3</name>
<dbReference type="AlphaFoldDB" id="A0A235BS26"/>
<dbReference type="SUPFAM" id="SSF54523">
    <property type="entry name" value="Pili subunits"/>
    <property type="match status" value="1"/>
</dbReference>
<accession>A0A235BS26</accession>
<dbReference type="InterPro" id="IPR012902">
    <property type="entry name" value="N_methyl_site"/>
</dbReference>
<dbReference type="InterPro" id="IPR045584">
    <property type="entry name" value="Pilin-like"/>
</dbReference>
<evidence type="ECO:0008006" key="4">
    <source>
        <dbReference type="Google" id="ProtNLM"/>
    </source>
</evidence>
<protein>
    <recommendedName>
        <fullName evidence="4">Type II secretion system protein GspG C-terminal domain-containing protein</fullName>
    </recommendedName>
</protein>
<evidence type="ECO:0000313" key="2">
    <source>
        <dbReference type="EMBL" id="OYD15293.1"/>
    </source>
</evidence>
<dbReference type="EMBL" id="NOZP01000113">
    <property type="protein sequence ID" value="OYD15293.1"/>
    <property type="molecule type" value="Genomic_DNA"/>
</dbReference>
<keyword evidence="1" id="KW-0812">Transmembrane</keyword>
<gene>
    <name evidence="2" type="ORF">CH330_06085</name>
</gene>
<keyword evidence="1" id="KW-1133">Transmembrane helix</keyword>
<organism evidence="2 3">
    <name type="scientific">candidate division WOR-3 bacterium JGI_Cruoil_03_51_56</name>
    <dbReference type="NCBI Taxonomy" id="1973747"/>
    <lineage>
        <taxon>Bacteria</taxon>
        <taxon>Bacteria division WOR-3</taxon>
    </lineage>
</organism>